<protein>
    <submittedName>
        <fullName evidence="1">Uncharacterized protein</fullName>
    </submittedName>
</protein>
<reference evidence="1 2" key="1">
    <citation type="submission" date="2023-05" db="EMBL/GenBank/DDBJ databases">
        <title>B98-5 Cell Line De Novo Hybrid Assembly: An Optical Mapping Approach.</title>
        <authorList>
            <person name="Kananen K."/>
            <person name="Auerbach J.A."/>
            <person name="Kautto E."/>
            <person name="Blachly J.S."/>
        </authorList>
    </citation>
    <scope>NUCLEOTIDE SEQUENCE [LARGE SCALE GENOMIC DNA]</scope>
    <source>
        <strain evidence="1">B95-8</strain>
        <tissue evidence="1">Cell line</tissue>
    </source>
</reference>
<keyword evidence="2" id="KW-1185">Reference proteome</keyword>
<gene>
    <name evidence="1" type="ORF">P7K49_012402</name>
</gene>
<accession>A0ABQ9VTG5</accession>
<sequence length="115" mass="12476">QKLSTAAFISVRQPATWSRVLTSTVARIQFKSRGDRRMVEAVGFSTHPSCQGPDALPPAPSAHLCAQLEGYLARSPSSRTVEMLGMPAPPYLAPAAEQALTGWCLQSHMVWTPEQ</sequence>
<feature type="non-terminal residue" evidence="1">
    <location>
        <position position="1"/>
    </location>
</feature>
<evidence type="ECO:0000313" key="1">
    <source>
        <dbReference type="EMBL" id="KAK2112655.1"/>
    </source>
</evidence>
<comment type="caution">
    <text evidence="1">The sequence shown here is derived from an EMBL/GenBank/DDBJ whole genome shotgun (WGS) entry which is preliminary data.</text>
</comment>
<name>A0ABQ9VTG5_SAGOE</name>
<organism evidence="1 2">
    <name type="scientific">Saguinus oedipus</name>
    <name type="common">Cotton-top tamarin</name>
    <name type="synonym">Oedipomidas oedipus</name>
    <dbReference type="NCBI Taxonomy" id="9490"/>
    <lineage>
        <taxon>Eukaryota</taxon>
        <taxon>Metazoa</taxon>
        <taxon>Chordata</taxon>
        <taxon>Craniata</taxon>
        <taxon>Vertebrata</taxon>
        <taxon>Euteleostomi</taxon>
        <taxon>Mammalia</taxon>
        <taxon>Eutheria</taxon>
        <taxon>Euarchontoglires</taxon>
        <taxon>Primates</taxon>
        <taxon>Haplorrhini</taxon>
        <taxon>Platyrrhini</taxon>
        <taxon>Cebidae</taxon>
        <taxon>Callitrichinae</taxon>
        <taxon>Saguinus</taxon>
    </lineage>
</organism>
<evidence type="ECO:0000313" key="2">
    <source>
        <dbReference type="Proteomes" id="UP001266305"/>
    </source>
</evidence>
<dbReference type="EMBL" id="JASSZA010000005">
    <property type="protein sequence ID" value="KAK2112655.1"/>
    <property type="molecule type" value="Genomic_DNA"/>
</dbReference>
<dbReference type="Proteomes" id="UP001266305">
    <property type="component" value="Unassembled WGS sequence"/>
</dbReference>
<proteinExistence type="predicted"/>